<dbReference type="RefSeq" id="WP_034703326.1">
    <property type="nucleotide sequence ID" value="NZ_JPRO01000004.1"/>
</dbReference>
<organism evidence="1 2">
    <name type="scientific">Chryseobacterium luteum</name>
    <dbReference type="NCBI Taxonomy" id="421531"/>
    <lineage>
        <taxon>Bacteria</taxon>
        <taxon>Pseudomonadati</taxon>
        <taxon>Bacteroidota</taxon>
        <taxon>Flavobacteriia</taxon>
        <taxon>Flavobacteriales</taxon>
        <taxon>Weeksellaceae</taxon>
        <taxon>Chryseobacterium group</taxon>
        <taxon>Chryseobacterium</taxon>
    </lineage>
</organism>
<dbReference type="AlphaFoldDB" id="A0A085ZU68"/>
<comment type="caution">
    <text evidence="1">The sequence shown here is derived from an EMBL/GenBank/DDBJ whole genome shotgun (WGS) entry which is preliminary data.</text>
</comment>
<keyword evidence="2" id="KW-1185">Reference proteome</keyword>
<dbReference type="EMBL" id="JPRO01000004">
    <property type="protein sequence ID" value="KFF07982.1"/>
    <property type="molecule type" value="Genomic_DNA"/>
</dbReference>
<dbReference type="OrthoDB" id="1245779at2"/>
<evidence type="ECO:0000313" key="2">
    <source>
        <dbReference type="Proteomes" id="UP000028703"/>
    </source>
</evidence>
<dbReference type="Proteomes" id="UP000028703">
    <property type="component" value="Unassembled WGS sequence"/>
</dbReference>
<reference evidence="1 2" key="1">
    <citation type="submission" date="2014-07" db="EMBL/GenBank/DDBJ databases">
        <title>Genome of Chryseobacterium luteum DSM 18605.</title>
        <authorList>
            <person name="Stropko S.J."/>
            <person name="Pipes S.E."/>
            <person name="Newman J.D."/>
        </authorList>
    </citation>
    <scope>NUCLEOTIDE SEQUENCE [LARGE SCALE GENOMIC DNA]</scope>
    <source>
        <strain evidence="1 2">DSM 18605</strain>
    </source>
</reference>
<name>A0A085ZU68_9FLAO</name>
<evidence type="ECO:0000313" key="1">
    <source>
        <dbReference type="EMBL" id="KFF07982.1"/>
    </source>
</evidence>
<sequence>MELPFYLTFKEFESHYYDTLEKWFEEYHNASEIDYLKALADLYSPYLYYSFADDRLLADASMEIKDCFFPYHEKIGISFCTNCDNEKYPKAAKGMNHIFEWKTITMMEYAQHILDKINRHLLKNGSSAEGNKTVLDYINDCEVVTSREGAGYCVNYNRHQAAVPFLKAYLPYYGQTVNIAVYRDFIFSVAQIAEYIDRKLKSVQAFEYTVYAKLKSEAKFKVQISHQFLTICN</sequence>
<protein>
    <submittedName>
        <fullName evidence="1">Uncharacterized protein</fullName>
    </submittedName>
</protein>
<gene>
    <name evidence="1" type="ORF">IX38_07415</name>
</gene>
<accession>A0A085ZU68</accession>
<proteinExistence type="predicted"/>
<dbReference type="eggNOG" id="ENOG502ZS0X">
    <property type="taxonomic scope" value="Bacteria"/>
</dbReference>